<dbReference type="InterPro" id="IPR013974">
    <property type="entry name" value="SAF"/>
</dbReference>
<dbReference type="OrthoDB" id="163768at2"/>
<evidence type="ECO:0000313" key="5">
    <source>
        <dbReference type="Proteomes" id="UP000809440"/>
    </source>
</evidence>
<dbReference type="InterPro" id="IPR017592">
    <property type="entry name" value="Pilus_assmbl_Flp-typ_CpaB"/>
</dbReference>
<dbReference type="RefSeq" id="WP_085631626.1">
    <property type="nucleotide sequence ID" value="NZ_JAFBWU010000004.1"/>
</dbReference>
<feature type="domain" description="SAF" evidence="1">
    <location>
        <begin position="45"/>
        <end position="113"/>
    </location>
</feature>
<dbReference type="GeneID" id="62642246"/>
<evidence type="ECO:0000313" key="3">
    <source>
        <dbReference type="EMBL" id="MBM2416662.1"/>
    </source>
</evidence>
<accession>A0A9Q2P8N8</accession>
<evidence type="ECO:0000313" key="4">
    <source>
        <dbReference type="Proteomes" id="UP000755667"/>
    </source>
</evidence>
<dbReference type="Pfam" id="PF08666">
    <property type="entry name" value="SAF"/>
    <property type="match status" value="1"/>
</dbReference>
<name>A0A9Q2P8N8_9RHOB</name>
<gene>
    <name evidence="2" type="primary">cpaB</name>
    <name evidence="2" type="ORF">JQX41_06770</name>
    <name evidence="3" type="ORF">JQX48_06775</name>
</gene>
<dbReference type="Pfam" id="PF16976">
    <property type="entry name" value="RcpC"/>
    <property type="match status" value="1"/>
</dbReference>
<sequence length="231" mass="24430">MRLFLAVLALVSGGAALWLWVGAPKVQTPVSQVIQQAAEDVPVSVVALVATRSLPAGTRVTETDLEWANLPVRSVPSGAALQALIPDAEARMVGMVLLRDVEQGDAISWGDMATTATTRLSERISENMVAFAIVVSEATAVGGLVRPGDRVDVFQVQRGGPATETTFINIGQDLRVLAADQTIQPSSDVPAIPPRTLTLEVDMAQLERLGRAQAEGGLLVTLKPKVDLPRP</sequence>
<dbReference type="NCBIfam" id="TIGR03177">
    <property type="entry name" value="pilus_cpaB"/>
    <property type="match status" value="1"/>
</dbReference>
<dbReference type="EMBL" id="JAFBXF010000004">
    <property type="protein sequence ID" value="MBM2416662.1"/>
    <property type="molecule type" value="Genomic_DNA"/>
</dbReference>
<keyword evidence="5" id="KW-1185">Reference proteome</keyword>
<dbReference type="InterPro" id="IPR031571">
    <property type="entry name" value="RcpC_dom"/>
</dbReference>
<organism evidence="2 4">
    <name type="scientific">Marivita cryptomonadis</name>
    <dbReference type="NCBI Taxonomy" id="505252"/>
    <lineage>
        <taxon>Bacteria</taxon>
        <taxon>Pseudomonadati</taxon>
        <taxon>Pseudomonadota</taxon>
        <taxon>Alphaproteobacteria</taxon>
        <taxon>Rhodobacterales</taxon>
        <taxon>Roseobacteraceae</taxon>
        <taxon>Marivita</taxon>
    </lineage>
</organism>
<dbReference type="Proteomes" id="UP000755667">
    <property type="component" value="Unassembled WGS sequence"/>
</dbReference>
<protein>
    <submittedName>
        <fullName evidence="2">Flp pilus assembly protein CpaB</fullName>
    </submittedName>
</protein>
<comment type="caution">
    <text evidence="2">The sequence shown here is derived from an EMBL/GenBank/DDBJ whole genome shotgun (WGS) entry which is preliminary data.</text>
</comment>
<proteinExistence type="predicted"/>
<dbReference type="CDD" id="cd11614">
    <property type="entry name" value="SAF_CpaB_FlgA_like"/>
    <property type="match status" value="1"/>
</dbReference>
<evidence type="ECO:0000313" key="2">
    <source>
        <dbReference type="EMBL" id="MBM2411994.1"/>
    </source>
</evidence>
<reference evidence="2 5" key="1">
    <citation type="submission" date="2021-01" db="EMBL/GenBank/DDBJ databases">
        <title>Diatom-associated Roseobacters Show Island Model of Population Structure.</title>
        <authorList>
            <person name="Qu L."/>
            <person name="Feng X."/>
            <person name="Chen Y."/>
            <person name="Li L."/>
            <person name="Wang X."/>
            <person name="Hu Z."/>
            <person name="Wang H."/>
            <person name="Luo H."/>
        </authorList>
    </citation>
    <scope>NUCLEOTIDE SEQUENCE</scope>
    <source>
        <strain evidence="3 5">CC28-63</strain>
        <strain evidence="2">CC28-69</strain>
    </source>
</reference>
<dbReference type="Proteomes" id="UP000809440">
    <property type="component" value="Unassembled WGS sequence"/>
</dbReference>
<dbReference type="AlphaFoldDB" id="A0A9Q2P8N8"/>
<evidence type="ECO:0000259" key="1">
    <source>
        <dbReference type="SMART" id="SM00858"/>
    </source>
</evidence>
<dbReference type="SMART" id="SM00858">
    <property type="entry name" value="SAF"/>
    <property type="match status" value="1"/>
</dbReference>
<dbReference type="EMBL" id="JAFBXE010000004">
    <property type="protein sequence ID" value="MBM2411994.1"/>
    <property type="molecule type" value="Genomic_DNA"/>
</dbReference>